<dbReference type="InterPro" id="IPR050266">
    <property type="entry name" value="AB_hydrolase_sf"/>
</dbReference>
<evidence type="ECO:0000259" key="2">
    <source>
        <dbReference type="Pfam" id="PF00561"/>
    </source>
</evidence>
<dbReference type="PANTHER" id="PTHR43798:SF5">
    <property type="entry name" value="MONOACYLGLYCEROL LIPASE ABHD6"/>
    <property type="match status" value="1"/>
</dbReference>
<organism evidence="3 4">
    <name type="scientific">Geodermatophilus nigrescens</name>
    <dbReference type="NCBI Taxonomy" id="1070870"/>
    <lineage>
        <taxon>Bacteria</taxon>
        <taxon>Bacillati</taxon>
        <taxon>Actinomycetota</taxon>
        <taxon>Actinomycetes</taxon>
        <taxon>Geodermatophilales</taxon>
        <taxon>Geodermatophilaceae</taxon>
        <taxon>Geodermatophilus</taxon>
    </lineage>
</organism>
<dbReference type="InterPro" id="IPR029058">
    <property type="entry name" value="AB_hydrolase_fold"/>
</dbReference>
<dbReference type="InterPro" id="IPR000073">
    <property type="entry name" value="AB_hydrolase_1"/>
</dbReference>
<dbReference type="GO" id="GO:0016020">
    <property type="term" value="C:membrane"/>
    <property type="evidence" value="ECO:0007669"/>
    <property type="project" value="TreeGrafter"/>
</dbReference>
<gene>
    <name evidence="3" type="ORF">SAMN05444351_2876</name>
</gene>
<sequence>MTERGTVSVDGAAVAWERWPGGAPSLVLVHGTSAHTGWWHGTVPALAGRHDVVALDLSGHGDSGRRARYSMAGWSAEVLAVVAALGLDRPVLVGHSVGGLVAAGAAARAPEAVSGLVLLDSIPEEPARPPEPPPAPSRPRGTRVFPDVAAAVAAYRLAPPQDVGDLAALAYVAGRSVRPVPGGVGWKVDGAIFDVVLRPGLTDSLDGVTCPVSVVRGEHSALVGPDAAAALARRWGRPVPQHTVAGAAHHLVLDDVAGTQRALLAALDDVLASSDGSAHR</sequence>
<evidence type="ECO:0000313" key="3">
    <source>
        <dbReference type="EMBL" id="SHG66837.1"/>
    </source>
</evidence>
<dbReference type="PRINTS" id="PR00111">
    <property type="entry name" value="ABHYDROLASE"/>
</dbReference>
<evidence type="ECO:0000256" key="1">
    <source>
        <dbReference type="SAM" id="MobiDB-lite"/>
    </source>
</evidence>
<dbReference type="STRING" id="1070870.SAMN05444351_2876"/>
<protein>
    <submittedName>
        <fullName evidence="3">Pimeloyl-ACP methyl ester carboxylesterase</fullName>
    </submittedName>
</protein>
<feature type="region of interest" description="Disordered" evidence="1">
    <location>
        <begin position="122"/>
        <end position="142"/>
    </location>
</feature>
<dbReference type="OrthoDB" id="5495375at2"/>
<dbReference type="EMBL" id="FQVX01000003">
    <property type="protein sequence ID" value="SHG66837.1"/>
    <property type="molecule type" value="Genomic_DNA"/>
</dbReference>
<name>A0A1M5LP24_9ACTN</name>
<proteinExistence type="predicted"/>
<dbReference type="Gene3D" id="3.40.50.1820">
    <property type="entry name" value="alpha/beta hydrolase"/>
    <property type="match status" value="1"/>
</dbReference>
<dbReference type="Pfam" id="PF00561">
    <property type="entry name" value="Abhydrolase_1"/>
    <property type="match status" value="1"/>
</dbReference>
<keyword evidence="4" id="KW-1185">Reference proteome</keyword>
<dbReference type="SUPFAM" id="SSF53474">
    <property type="entry name" value="alpha/beta-Hydrolases"/>
    <property type="match status" value="1"/>
</dbReference>
<dbReference type="Proteomes" id="UP000184471">
    <property type="component" value="Unassembled WGS sequence"/>
</dbReference>
<feature type="domain" description="AB hydrolase-1" evidence="2">
    <location>
        <begin position="24"/>
        <end position="252"/>
    </location>
</feature>
<evidence type="ECO:0000313" key="4">
    <source>
        <dbReference type="Proteomes" id="UP000184471"/>
    </source>
</evidence>
<dbReference type="GO" id="GO:0047372">
    <property type="term" value="F:monoacylglycerol lipase activity"/>
    <property type="evidence" value="ECO:0007669"/>
    <property type="project" value="TreeGrafter"/>
</dbReference>
<dbReference type="GO" id="GO:0046464">
    <property type="term" value="P:acylglycerol catabolic process"/>
    <property type="evidence" value="ECO:0007669"/>
    <property type="project" value="TreeGrafter"/>
</dbReference>
<accession>A0A1M5LP24</accession>
<dbReference type="PANTHER" id="PTHR43798">
    <property type="entry name" value="MONOACYLGLYCEROL LIPASE"/>
    <property type="match status" value="1"/>
</dbReference>
<dbReference type="AlphaFoldDB" id="A0A1M5LP24"/>
<reference evidence="3 4" key="1">
    <citation type="submission" date="2016-11" db="EMBL/GenBank/DDBJ databases">
        <authorList>
            <person name="Jaros S."/>
            <person name="Januszkiewicz K."/>
            <person name="Wedrychowicz H."/>
        </authorList>
    </citation>
    <scope>NUCLEOTIDE SEQUENCE [LARGE SCALE GENOMIC DNA]</scope>
    <source>
        <strain evidence="3 4">DSM 45408</strain>
    </source>
</reference>